<dbReference type="EMBL" id="JAUJYO010000006">
    <property type="protein sequence ID" value="KAK1314822.1"/>
    <property type="molecule type" value="Genomic_DNA"/>
</dbReference>
<evidence type="ECO:0000313" key="1">
    <source>
        <dbReference type="EMBL" id="KAK1314822.1"/>
    </source>
</evidence>
<sequence>MNARASSPGQERFKGHYAKVALAGPPVMTEASRYNRIVRPRLQGKQRVFRGREIGGCLPKGFMHPPSTPSRYVNYHTLGSPSCATPRRSQP</sequence>
<organism evidence="1 2">
    <name type="scientific">Acorus calamus</name>
    <name type="common">Sweet flag</name>
    <dbReference type="NCBI Taxonomy" id="4465"/>
    <lineage>
        <taxon>Eukaryota</taxon>
        <taxon>Viridiplantae</taxon>
        <taxon>Streptophyta</taxon>
        <taxon>Embryophyta</taxon>
        <taxon>Tracheophyta</taxon>
        <taxon>Spermatophyta</taxon>
        <taxon>Magnoliopsida</taxon>
        <taxon>Liliopsida</taxon>
        <taxon>Acoraceae</taxon>
        <taxon>Acorus</taxon>
    </lineage>
</organism>
<dbReference type="PANTHER" id="PTHR36619">
    <property type="entry name" value="OS04G0208900 PROTEIN"/>
    <property type="match status" value="1"/>
</dbReference>
<name>A0AAV9EN81_ACOCL</name>
<proteinExistence type="predicted"/>
<keyword evidence="2" id="KW-1185">Reference proteome</keyword>
<gene>
    <name evidence="1" type="ORF">QJS10_CPA06g00135</name>
</gene>
<dbReference type="AlphaFoldDB" id="A0AAV9EN81"/>
<comment type="caution">
    <text evidence="1">The sequence shown here is derived from an EMBL/GenBank/DDBJ whole genome shotgun (WGS) entry which is preliminary data.</text>
</comment>
<dbReference type="Proteomes" id="UP001180020">
    <property type="component" value="Unassembled WGS sequence"/>
</dbReference>
<accession>A0AAV9EN81</accession>
<reference evidence="1" key="2">
    <citation type="submission" date="2023-06" db="EMBL/GenBank/DDBJ databases">
        <authorList>
            <person name="Ma L."/>
            <person name="Liu K.-W."/>
            <person name="Li Z."/>
            <person name="Hsiao Y.-Y."/>
            <person name="Qi Y."/>
            <person name="Fu T."/>
            <person name="Tang G."/>
            <person name="Zhang D."/>
            <person name="Sun W.-H."/>
            <person name="Liu D.-K."/>
            <person name="Li Y."/>
            <person name="Chen G.-Z."/>
            <person name="Liu X.-D."/>
            <person name="Liao X.-Y."/>
            <person name="Jiang Y.-T."/>
            <person name="Yu X."/>
            <person name="Hao Y."/>
            <person name="Huang J."/>
            <person name="Zhao X.-W."/>
            <person name="Ke S."/>
            <person name="Chen Y.-Y."/>
            <person name="Wu W.-L."/>
            <person name="Hsu J.-L."/>
            <person name="Lin Y.-F."/>
            <person name="Huang M.-D."/>
            <person name="Li C.-Y."/>
            <person name="Huang L."/>
            <person name="Wang Z.-W."/>
            <person name="Zhao X."/>
            <person name="Zhong W.-Y."/>
            <person name="Peng D.-H."/>
            <person name="Ahmad S."/>
            <person name="Lan S."/>
            <person name="Zhang J.-S."/>
            <person name="Tsai W.-C."/>
            <person name="Van De Peer Y."/>
            <person name="Liu Z.-J."/>
        </authorList>
    </citation>
    <scope>NUCLEOTIDE SEQUENCE</scope>
    <source>
        <strain evidence="1">CP</strain>
        <tissue evidence="1">Leaves</tissue>
    </source>
</reference>
<dbReference type="PANTHER" id="PTHR36619:SF2">
    <property type="entry name" value="OS04G0208900 PROTEIN"/>
    <property type="match status" value="1"/>
</dbReference>
<reference evidence="1" key="1">
    <citation type="journal article" date="2023" name="Nat. Commun.">
        <title>Diploid and tetraploid genomes of Acorus and the evolution of monocots.</title>
        <authorList>
            <person name="Ma L."/>
            <person name="Liu K.W."/>
            <person name="Li Z."/>
            <person name="Hsiao Y.Y."/>
            <person name="Qi Y."/>
            <person name="Fu T."/>
            <person name="Tang G.D."/>
            <person name="Zhang D."/>
            <person name="Sun W.H."/>
            <person name="Liu D.K."/>
            <person name="Li Y."/>
            <person name="Chen G.Z."/>
            <person name="Liu X.D."/>
            <person name="Liao X.Y."/>
            <person name="Jiang Y.T."/>
            <person name="Yu X."/>
            <person name="Hao Y."/>
            <person name="Huang J."/>
            <person name="Zhao X.W."/>
            <person name="Ke S."/>
            <person name="Chen Y.Y."/>
            <person name="Wu W.L."/>
            <person name="Hsu J.L."/>
            <person name="Lin Y.F."/>
            <person name="Huang M.D."/>
            <person name="Li C.Y."/>
            <person name="Huang L."/>
            <person name="Wang Z.W."/>
            <person name="Zhao X."/>
            <person name="Zhong W.Y."/>
            <person name="Peng D.H."/>
            <person name="Ahmad S."/>
            <person name="Lan S."/>
            <person name="Zhang J.S."/>
            <person name="Tsai W.C."/>
            <person name="Van de Peer Y."/>
            <person name="Liu Z.J."/>
        </authorList>
    </citation>
    <scope>NUCLEOTIDE SEQUENCE</scope>
    <source>
        <strain evidence="1">CP</strain>
    </source>
</reference>
<protein>
    <submittedName>
        <fullName evidence="1">Uncharacterized protein</fullName>
    </submittedName>
</protein>
<evidence type="ECO:0000313" key="2">
    <source>
        <dbReference type="Proteomes" id="UP001180020"/>
    </source>
</evidence>